<gene>
    <name evidence="9" type="ordered locus">Swit_1064</name>
</gene>
<evidence type="ECO:0000313" key="9">
    <source>
        <dbReference type="EMBL" id="ABQ67430.1"/>
    </source>
</evidence>
<proteinExistence type="inferred from homology"/>
<dbReference type="GO" id="GO:0050660">
    <property type="term" value="F:flavin adenine dinucleotide binding"/>
    <property type="evidence" value="ECO:0007669"/>
    <property type="project" value="InterPro"/>
</dbReference>
<protein>
    <submittedName>
        <fullName evidence="9">Glucose-methanol-choline oxidoreductase</fullName>
    </submittedName>
</protein>
<keyword evidence="5" id="KW-0560">Oxidoreductase</keyword>
<evidence type="ECO:0000256" key="1">
    <source>
        <dbReference type="ARBA" id="ARBA00001974"/>
    </source>
</evidence>
<evidence type="ECO:0000256" key="3">
    <source>
        <dbReference type="ARBA" id="ARBA00022630"/>
    </source>
</evidence>
<comment type="cofactor">
    <cofactor evidence="1">
        <name>FAD</name>
        <dbReference type="ChEBI" id="CHEBI:57692"/>
    </cofactor>
</comment>
<keyword evidence="10" id="KW-1185">Reference proteome</keyword>
<evidence type="ECO:0000313" key="10">
    <source>
        <dbReference type="Proteomes" id="UP000001989"/>
    </source>
</evidence>
<evidence type="ECO:0000256" key="2">
    <source>
        <dbReference type="ARBA" id="ARBA00010790"/>
    </source>
</evidence>
<dbReference type="Proteomes" id="UP000001989">
    <property type="component" value="Chromosome"/>
</dbReference>
<feature type="domain" description="FAD-dependent oxidoreductase 2 FAD-binding" evidence="7">
    <location>
        <begin position="11"/>
        <end position="46"/>
    </location>
</feature>
<dbReference type="InterPro" id="IPR000172">
    <property type="entry name" value="GMC_OxRdtase_N"/>
</dbReference>
<dbReference type="PANTHER" id="PTHR42784:SF1">
    <property type="entry name" value="PYRANOSE 2-OXIDASE"/>
    <property type="match status" value="1"/>
</dbReference>
<dbReference type="AlphaFoldDB" id="A0A9J9LD29"/>
<dbReference type="InterPro" id="IPR003953">
    <property type="entry name" value="FAD-dep_OxRdtase_2_FAD-bd"/>
</dbReference>
<keyword evidence="3" id="KW-0285">Flavoprotein</keyword>
<dbReference type="InterPro" id="IPR007867">
    <property type="entry name" value="GMC_OxRtase_C"/>
</dbReference>
<organism evidence="9 10">
    <name type="scientific">Rhizorhabdus wittichii (strain DSM 6014 / CCUG 31198 / JCM 15750 / NBRC 105917 / EY 4224 / RW1)</name>
    <name type="common">Sphingomonas wittichii</name>
    <dbReference type="NCBI Taxonomy" id="392499"/>
    <lineage>
        <taxon>Bacteria</taxon>
        <taxon>Pseudomonadati</taxon>
        <taxon>Pseudomonadota</taxon>
        <taxon>Alphaproteobacteria</taxon>
        <taxon>Sphingomonadales</taxon>
        <taxon>Sphingomonadaceae</taxon>
        <taxon>Rhizorhabdus</taxon>
    </lineage>
</organism>
<dbReference type="InterPro" id="IPR051473">
    <property type="entry name" value="P2Ox-like"/>
</dbReference>
<dbReference type="InterPro" id="IPR036188">
    <property type="entry name" value="FAD/NAD-bd_sf"/>
</dbReference>
<evidence type="ECO:0000259" key="6">
    <source>
        <dbReference type="Pfam" id="PF00732"/>
    </source>
</evidence>
<dbReference type="Pfam" id="PF00890">
    <property type="entry name" value="FAD_binding_2"/>
    <property type="match status" value="1"/>
</dbReference>
<evidence type="ECO:0000256" key="5">
    <source>
        <dbReference type="ARBA" id="ARBA00023002"/>
    </source>
</evidence>
<comment type="similarity">
    <text evidence="2">Belongs to the GMC oxidoreductase family.</text>
</comment>
<dbReference type="Pfam" id="PF00732">
    <property type="entry name" value="GMC_oxred_N"/>
    <property type="match status" value="1"/>
</dbReference>
<dbReference type="SUPFAM" id="SSF51905">
    <property type="entry name" value="FAD/NAD(P)-binding domain"/>
    <property type="match status" value="1"/>
</dbReference>
<name>A0A9J9LD29_RHIWR</name>
<dbReference type="GO" id="GO:0016614">
    <property type="term" value="F:oxidoreductase activity, acting on CH-OH group of donors"/>
    <property type="evidence" value="ECO:0007669"/>
    <property type="project" value="InterPro"/>
</dbReference>
<feature type="domain" description="Glucose-methanol-choline oxidoreductase C-terminal" evidence="8">
    <location>
        <begin position="417"/>
        <end position="509"/>
    </location>
</feature>
<evidence type="ECO:0000256" key="4">
    <source>
        <dbReference type="ARBA" id="ARBA00022827"/>
    </source>
</evidence>
<dbReference type="Gene3D" id="3.50.50.60">
    <property type="entry name" value="FAD/NAD(P)-binding domain"/>
    <property type="match status" value="2"/>
</dbReference>
<feature type="domain" description="Glucose-methanol-choline oxidoreductase N-terminal" evidence="6">
    <location>
        <begin position="79"/>
        <end position="291"/>
    </location>
</feature>
<dbReference type="KEGG" id="swi:Swit_1064"/>
<evidence type="ECO:0000259" key="7">
    <source>
        <dbReference type="Pfam" id="PF00890"/>
    </source>
</evidence>
<dbReference type="PANTHER" id="PTHR42784">
    <property type="entry name" value="PYRANOSE 2-OXIDASE"/>
    <property type="match status" value="1"/>
</dbReference>
<keyword evidence="4" id="KW-0274">FAD</keyword>
<reference evidence="9 10" key="1">
    <citation type="journal article" date="2010" name="J. Bacteriol.">
        <title>Genome sequence of the dioxin-mineralizing bacterium Sphingomonas wittichii RW1.</title>
        <authorList>
            <person name="Miller T.R."/>
            <person name="Delcher A.L."/>
            <person name="Salzberg S.L."/>
            <person name="Saunders E."/>
            <person name="Detter J.C."/>
            <person name="Halden R.U."/>
        </authorList>
    </citation>
    <scope>NUCLEOTIDE SEQUENCE [LARGE SCALE GENOMIC DNA]</scope>
    <source>
        <strain evidence="10">DSM 6014 / CCUG 31198 / JCM 15750 / NBRC 105917 / EY 4224 / RW1</strain>
    </source>
</reference>
<dbReference type="OrthoDB" id="9798604at2"/>
<accession>A0A9J9LD29</accession>
<sequence length="525" mass="55854">MTAASTSTIVDVAIVGAGAAGAMLAARFAEAGKSVTVFEAGPPWDASALVSSQIWSRRLRWGGPPVATTGKEPIGFGFNAGWGLGGAALHHYGTWPRLHPADFTMRTDHGRGLDWPIGYDDLRPYYDRIQREVGISGDAAAETWRPAGDPYPMPPLDPLKQGAVLARAFAAAGKRVAPAPMAINSVDYGNRPACIYDGWCDAGCPIMALANPLAIFLPRAELAGAKIHAETPVTRLLATDGKRIDGVEYRLKSGERRVQRARLVVLAGSVVGNPALLLNSASAVHPHGVGNDHDMVGRYVMTHGLIQILGLFPDETEPHRGVTGAHLISHENYGKTSTAGAFGSRQWLVAASIKPNDLAGLAAARMDLNGPALDAFMRQAVRHGANMIGMCEEEPDSDNRVELTGEVNAWGMRRARMVHGFSDDAKRLWAAMRDEGKAIFKAGGATDIWHTQMNSAHLAGGTIMGRDPATSVADGHGRVHGIDNLYIAGSGLFPTEGGANPTFTVHAVAERTADQILRDRPELFA</sequence>
<dbReference type="EMBL" id="CP000699">
    <property type="protein sequence ID" value="ABQ67430.1"/>
    <property type="molecule type" value="Genomic_DNA"/>
</dbReference>
<evidence type="ECO:0000259" key="8">
    <source>
        <dbReference type="Pfam" id="PF05199"/>
    </source>
</evidence>
<dbReference type="Pfam" id="PF05199">
    <property type="entry name" value="GMC_oxred_C"/>
    <property type="match status" value="1"/>
</dbReference>